<evidence type="ECO:0000259" key="11">
    <source>
        <dbReference type="Pfam" id="PF01266"/>
    </source>
</evidence>
<comment type="similarity">
    <text evidence="10">In the N-terminal section; belongs to the methyltransferase superfamily. tRNA (mnm(5)s(2)U34)-methyltransferase family.</text>
</comment>
<evidence type="ECO:0000313" key="15">
    <source>
        <dbReference type="Proteomes" id="UP000052019"/>
    </source>
</evidence>
<dbReference type="OrthoDB" id="9786494at2"/>
<keyword evidence="9 10" id="KW-0511">Multifunctional enzyme</keyword>
<keyword evidence="16" id="KW-1185">Reference proteome</keyword>
<keyword evidence="2 10" id="KW-0489">Methyltransferase</keyword>
<dbReference type="PANTHER" id="PTHR13847:SF283">
    <property type="entry name" value="TRNA 5-METHYLAMINOMETHYL-2-THIOURIDINE BIOSYNTHESIS BIFUNCTIONAL PROTEIN MNMC"/>
    <property type="match status" value="1"/>
</dbReference>
<dbReference type="AlphaFoldDB" id="A0A0R2ZHG0"/>
<dbReference type="EMBL" id="JYLK01000006">
    <property type="protein sequence ID" value="KRP60453.1"/>
    <property type="molecule type" value="Genomic_DNA"/>
</dbReference>
<feature type="region of interest" description="tRNA (mnm(5)s(2)U34)-methyltransferase" evidence="10">
    <location>
        <begin position="1"/>
        <end position="235"/>
    </location>
</feature>
<feature type="domain" description="FAD dependent oxidoreductase" evidence="11">
    <location>
        <begin position="263"/>
        <end position="625"/>
    </location>
</feature>
<comment type="function">
    <text evidence="10">Catalyzes the last two steps in the biosynthesis of 5-methylaminomethyl-2-thiouridine (mnm(5)s(2)U) at the wobble position (U34) in tRNA. Catalyzes the FAD-dependent demodification of cmnm(5)s(2)U34 to nm(5)s(2)U34, followed by the transfer of a methyl group from S-adenosyl-L-methionine to nm(5)s(2)U34, to form mnm(5)s(2)U34.</text>
</comment>
<dbReference type="RefSeq" id="WP_057008095.1">
    <property type="nucleotide sequence ID" value="NZ_JYLK01000006.1"/>
</dbReference>
<dbReference type="InterPro" id="IPR006076">
    <property type="entry name" value="FAD-dep_OxRdtase"/>
</dbReference>
<gene>
    <name evidence="10" type="primary">mnmC</name>
    <name evidence="14" type="ORF">SAMN04490205_4852</name>
    <name evidence="13" type="ORF">TU79_11615</name>
</gene>
<evidence type="ECO:0000259" key="12">
    <source>
        <dbReference type="Pfam" id="PF05430"/>
    </source>
</evidence>
<dbReference type="PATRIC" id="fig|200450.4.peg.4354"/>
<evidence type="ECO:0000256" key="4">
    <source>
        <dbReference type="ARBA" id="ARBA00022679"/>
    </source>
</evidence>
<dbReference type="SUPFAM" id="SSF53335">
    <property type="entry name" value="S-adenosyl-L-methionine-dependent methyltransferases"/>
    <property type="match status" value="1"/>
</dbReference>
<accession>A0A0R2ZHG0</accession>
<evidence type="ECO:0000313" key="14">
    <source>
        <dbReference type="EMBL" id="SDT12363.1"/>
    </source>
</evidence>
<evidence type="ECO:0000256" key="1">
    <source>
        <dbReference type="ARBA" id="ARBA00022490"/>
    </source>
</evidence>
<dbReference type="NCBIfam" id="TIGR03197">
    <property type="entry name" value="MnmC_Cterm"/>
    <property type="match status" value="1"/>
</dbReference>
<dbReference type="GO" id="GO:0032259">
    <property type="term" value="P:methylation"/>
    <property type="evidence" value="ECO:0007669"/>
    <property type="project" value="UniProtKB-KW"/>
</dbReference>
<keyword evidence="4 10" id="KW-0808">Transferase</keyword>
<evidence type="ECO:0000313" key="16">
    <source>
        <dbReference type="Proteomes" id="UP000183126"/>
    </source>
</evidence>
<evidence type="ECO:0000256" key="10">
    <source>
        <dbReference type="HAMAP-Rule" id="MF_01102"/>
    </source>
</evidence>
<comment type="catalytic activity">
    <reaction evidence="10">
        <text>5-aminomethyl-2-thiouridine(34) in tRNA + S-adenosyl-L-methionine = 5-methylaminomethyl-2-thiouridine(34) in tRNA + S-adenosyl-L-homocysteine + H(+)</text>
        <dbReference type="Rhea" id="RHEA:19569"/>
        <dbReference type="Rhea" id="RHEA-COMP:10195"/>
        <dbReference type="Rhea" id="RHEA-COMP:10197"/>
        <dbReference type="ChEBI" id="CHEBI:15378"/>
        <dbReference type="ChEBI" id="CHEBI:57856"/>
        <dbReference type="ChEBI" id="CHEBI:59789"/>
        <dbReference type="ChEBI" id="CHEBI:74454"/>
        <dbReference type="ChEBI" id="CHEBI:74455"/>
        <dbReference type="EC" id="2.1.1.61"/>
    </reaction>
</comment>
<dbReference type="GO" id="GO:0016645">
    <property type="term" value="F:oxidoreductase activity, acting on the CH-NH group of donors"/>
    <property type="evidence" value="ECO:0007669"/>
    <property type="project" value="InterPro"/>
</dbReference>
<dbReference type="GO" id="GO:0005737">
    <property type="term" value="C:cytoplasm"/>
    <property type="evidence" value="ECO:0007669"/>
    <property type="project" value="UniProtKB-SubCell"/>
</dbReference>
<dbReference type="InterPro" id="IPR023032">
    <property type="entry name" value="tRNA_MAMT_biosynth_bifunc_MnmC"/>
</dbReference>
<dbReference type="InterPro" id="IPR017610">
    <property type="entry name" value="tRNA_S-uridine_synth_MnmC_C"/>
</dbReference>
<proteinExistence type="inferred from homology"/>
<evidence type="ECO:0000256" key="2">
    <source>
        <dbReference type="ARBA" id="ARBA00022603"/>
    </source>
</evidence>
<evidence type="ECO:0000313" key="13">
    <source>
        <dbReference type="EMBL" id="KRP60453.1"/>
    </source>
</evidence>
<dbReference type="HAMAP" id="MF_01102">
    <property type="entry name" value="MnmC"/>
    <property type="match status" value="1"/>
</dbReference>
<keyword evidence="8 10" id="KW-0560">Oxidoreductase</keyword>
<dbReference type="NCBIfam" id="NF002481">
    <property type="entry name" value="PRK01747.1-2"/>
    <property type="match status" value="1"/>
</dbReference>
<dbReference type="GO" id="GO:0004808">
    <property type="term" value="F:tRNA (5-methylaminomethyl-2-thiouridylate)(34)-methyltransferase activity"/>
    <property type="evidence" value="ECO:0007669"/>
    <property type="project" value="UniProtKB-EC"/>
</dbReference>
<sequence>MNPVTHAQLDWDDQGRPHSRVFDDVYFSDKSGLEETRYVFLEQNRLQERFAALPAGGRLVIGETGFGTGLNFLCAWQLFEEYAVAGARLHFVSVEKYPLSHADLQRALALWPELAPFAEQLLAHYIAIHQGFQRLILDNGRVTLTLLIGDALEQLPQLDAQIDAWFLDGFAPAKNPDMWTAELFAELARLAAPGSTISTFTSTGWVRRLINAAGFKMKRTPGIGHKWEILRGEFLGWPLETPAAPGIKPWFARPAPVLGERKALVIGAGLAGCATAASLAARGWQVSLLERHDAVAQEASGNPQGVLYLKLSAHGTALSQMILAGFGYTRRVLEHLQRGVAWDGCGVLQLAFDAKETERQAQLAEAFAPGLLHQLDREQAQARAGVALAHGGLFFPEGGWVHPPALCAWQAQRGGITVLTHHEVLDLRNINGRWQAWEGERLLGDAPVVVLAGAAEVQRFANLPLKRIRGQITSLAQTAESQALATVVCAEGYVAPPRLGEHTLGASFDFKSDDLTPTAAEHAGNLELLRDISVDLAQRLRVDSLDPATVQGRAAFRCTSPDYLPIVGPLADAAAFDQAYAGLRKDARQVPAIVCPWLDGLYVNSGHGSRGLITAPLSAELLAAWLDNEPLPLPRSVAEACHPNRFAVRSLIRSNAPVPR</sequence>
<reference evidence="14 16" key="2">
    <citation type="submission" date="2016-10" db="EMBL/GenBank/DDBJ databases">
        <authorList>
            <person name="Varghese N."/>
            <person name="Submissions S."/>
        </authorList>
    </citation>
    <scope>NUCLEOTIDE SEQUENCE [LARGE SCALE GENOMIC DNA]</scope>
    <source>
        <strain evidence="14 16">BS3111</strain>
    </source>
</reference>
<dbReference type="GO" id="GO:0002098">
    <property type="term" value="P:tRNA wobble uridine modification"/>
    <property type="evidence" value="ECO:0007669"/>
    <property type="project" value="TreeGrafter"/>
</dbReference>
<protein>
    <recommendedName>
        <fullName evidence="10">tRNA 5-methylaminomethyl-2-thiouridine biosynthesis bifunctional protein MnmC</fullName>
        <shortName evidence="10">tRNA mnm(5)s(2)U biosynthesis bifunctional protein</shortName>
    </recommendedName>
    <domain>
        <recommendedName>
            <fullName evidence="10">tRNA (mnm(5)s(2)U34)-methyltransferase</fullName>
            <ecNumber evidence="10">2.1.1.61</ecNumber>
        </recommendedName>
    </domain>
    <domain>
        <recommendedName>
            <fullName evidence="10">FAD-dependent cmnm(5)s(2)U34 oxidoreductase</fullName>
            <ecNumber evidence="10">1.5.-.-</ecNumber>
        </recommendedName>
    </domain>
</protein>
<evidence type="ECO:0000256" key="7">
    <source>
        <dbReference type="ARBA" id="ARBA00022827"/>
    </source>
</evidence>
<dbReference type="EC" id="2.1.1.61" evidence="10"/>
<dbReference type="Pfam" id="PF01266">
    <property type="entry name" value="DAO"/>
    <property type="match status" value="1"/>
</dbReference>
<dbReference type="Gene3D" id="3.40.50.150">
    <property type="entry name" value="Vaccinia Virus protein VP39"/>
    <property type="match status" value="1"/>
</dbReference>
<keyword evidence="1 10" id="KW-0963">Cytoplasm</keyword>
<dbReference type="NCBIfam" id="NF033855">
    <property type="entry name" value="tRNA_MNMC2"/>
    <property type="match status" value="1"/>
</dbReference>
<dbReference type="Pfam" id="PF05430">
    <property type="entry name" value="Methyltransf_30"/>
    <property type="match status" value="1"/>
</dbReference>
<keyword evidence="6 10" id="KW-0819">tRNA processing</keyword>
<dbReference type="EC" id="1.5.-.-" evidence="10"/>
<comment type="similarity">
    <text evidence="10">In the C-terminal section; belongs to the DAO family.</text>
</comment>
<dbReference type="Gene3D" id="3.50.50.60">
    <property type="entry name" value="FAD/NAD(P)-binding domain"/>
    <property type="match status" value="1"/>
</dbReference>
<dbReference type="InterPro" id="IPR047785">
    <property type="entry name" value="tRNA_MNMC2"/>
</dbReference>
<dbReference type="GO" id="GO:0050660">
    <property type="term" value="F:flavin adenine dinucleotide binding"/>
    <property type="evidence" value="ECO:0007669"/>
    <property type="project" value="UniProtKB-UniRule"/>
</dbReference>
<reference evidence="13 15" key="1">
    <citation type="submission" date="2015-02" db="EMBL/GenBank/DDBJ databases">
        <title>Two Pseudomonas sp. nov. isolated from raw milk.</title>
        <authorList>
            <person name="Wenning M."/>
            <person name="von Neubeck M."/>
            <person name="Huptas C."/>
            <person name="Scherer S."/>
        </authorList>
    </citation>
    <scope>NUCLEOTIDE SEQUENCE [LARGE SCALE GENOMIC DNA]</scope>
    <source>
        <strain evidence="13 15">DSM 14937</strain>
    </source>
</reference>
<evidence type="ECO:0000256" key="5">
    <source>
        <dbReference type="ARBA" id="ARBA00022691"/>
    </source>
</evidence>
<feature type="region of interest" description="FAD-dependent cmnm(5)s(2)U34 oxidoreductase" evidence="10">
    <location>
        <begin position="266"/>
        <end position="660"/>
    </location>
</feature>
<dbReference type="SUPFAM" id="SSF51905">
    <property type="entry name" value="FAD/NAD(P)-binding domain"/>
    <property type="match status" value="1"/>
</dbReference>
<evidence type="ECO:0000256" key="3">
    <source>
        <dbReference type="ARBA" id="ARBA00022630"/>
    </source>
</evidence>
<dbReference type="InterPro" id="IPR008471">
    <property type="entry name" value="MnmC-like_methylTransf"/>
</dbReference>
<dbReference type="InterPro" id="IPR036188">
    <property type="entry name" value="FAD/NAD-bd_sf"/>
</dbReference>
<keyword evidence="7 10" id="KW-0274">FAD</keyword>
<dbReference type="Proteomes" id="UP000052019">
    <property type="component" value="Unassembled WGS sequence"/>
</dbReference>
<comment type="cofactor">
    <cofactor evidence="10">
        <name>FAD</name>
        <dbReference type="ChEBI" id="CHEBI:57692"/>
    </cofactor>
</comment>
<dbReference type="PANTHER" id="PTHR13847">
    <property type="entry name" value="SARCOSINE DEHYDROGENASE-RELATED"/>
    <property type="match status" value="1"/>
</dbReference>
<dbReference type="EMBL" id="LT629760">
    <property type="protein sequence ID" value="SDT12363.1"/>
    <property type="molecule type" value="Genomic_DNA"/>
</dbReference>
<keyword evidence="3 10" id="KW-0285">Flavoprotein</keyword>
<keyword evidence="5 10" id="KW-0949">S-adenosyl-L-methionine</keyword>
<evidence type="ECO:0000256" key="9">
    <source>
        <dbReference type="ARBA" id="ARBA00023268"/>
    </source>
</evidence>
<comment type="subcellular location">
    <subcellularLocation>
        <location evidence="10">Cytoplasm</location>
    </subcellularLocation>
</comment>
<dbReference type="Proteomes" id="UP000183126">
    <property type="component" value="Chromosome I"/>
</dbReference>
<feature type="domain" description="MnmC-like methyltransferase" evidence="12">
    <location>
        <begin position="112"/>
        <end position="232"/>
    </location>
</feature>
<name>A0A0R2ZHG0_9PSED</name>
<dbReference type="InterPro" id="IPR029063">
    <property type="entry name" value="SAM-dependent_MTases_sf"/>
</dbReference>
<evidence type="ECO:0000256" key="6">
    <source>
        <dbReference type="ARBA" id="ARBA00022694"/>
    </source>
</evidence>
<dbReference type="Gene3D" id="3.30.9.10">
    <property type="entry name" value="D-Amino Acid Oxidase, subunit A, domain 2"/>
    <property type="match status" value="1"/>
</dbReference>
<evidence type="ECO:0000256" key="8">
    <source>
        <dbReference type="ARBA" id="ARBA00023002"/>
    </source>
</evidence>
<organism evidence="13 15">
    <name type="scientific">Pseudomonas trivialis</name>
    <dbReference type="NCBI Taxonomy" id="200450"/>
    <lineage>
        <taxon>Bacteria</taxon>
        <taxon>Pseudomonadati</taxon>
        <taxon>Pseudomonadota</taxon>
        <taxon>Gammaproteobacteria</taxon>
        <taxon>Pseudomonadales</taxon>
        <taxon>Pseudomonadaceae</taxon>
        <taxon>Pseudomonas</taxon>
    </lineage>
</organism>